<evidence type="ECO:0000313" key="3">
    <source>
        <dbReference type="Proteomes" id="UP000298416"/>
    </source>
</evidence>
<dbReference type="CDD" id="cd00121">
    <property type="entry name" value="MATH"/>
    <property type="match status" value="1"/>
</dbReference>
<dbReference type="InterPro" id="IPR008974">
    <property type="entry name" value="TRAF-like"/>
</dbReference>
<dbReference type="EMBL" id="PNBA02000005">
    <property type="protein sequence ID" value="KAG6422875.1"/>
    <property type="molecule type" value="Genomic_DNA"/>
</dbReference>
<proteinExistence type="predicted"/>
<accession>A0A8X8XZP3</accession>
<dbReference type="PROSITE" id="PS50144">
    <property type="entry name" value="MATH"/>
    <property type="match status" value="1"/>
</dbReference>
<sequence>MSRETNATPGNLLMKIESFSSFSSSEDINVSEVGGTHDSDKTRREWTIPNLSKLGDVWSSEEFSVENYKWKVNLHPKGVVSLAKGSCYMSLFLEPKGFPPHRRVKAEVSMRILIIGLTASGVEQGFPEFIKIDDMYGCRRLPSSRLLFCGC</sequence>
<dbReference type="Gene3D" id="2.60.210.10">
    <property type="entry name" value="Apoptosis, Tumor Necrosis Factor Receptor Associated Protein 2, Chain A"/>
    <property type="match status" value="1"/>
</dbReference>
<reference evidence="2" key="1">
    <citation type="submission" date="2018-01" db="EMBL/GenBank/DDBJ databases">
        <authorList>
            <person name="Mao J.F."/>
        </authorList>
    </citation>
    <scope>NUCLEOTIDE SEQUENCE</scope>
    <source>
        <strain evidence="2">Huo1</strain>
        <tissue evidence="2">Leaf</tissue>
    </source>
</reference>
<dbReference type="SUPFAM" id="SSF49599">
    <property type="entry name" value="TRAF domain-like"/>
    <property type="match status" value="1"/>
</dbReference>
<keyword evidence="3" id="KW-1185">Reference proteome</keyword>
<dbReference type="Proteomes" id="UP000298416">
    <property type="component" value="Unassembled WGS sequence"/>
</dbReference>
<dbReference type="InterPro" id="IPR002083">
    <property type="entry name" value="MATH/TRAF_dom"/>
</dbReference>
<dbReference type="PANTHER" id="PTHR46162:SF20">
    <property type="entry name" value="UBIQUITIN CARBOXYL-TERMINAL HYDROLASE 7-LIKE ISOFORM X1"/>
    <property type="match status" value="1"/>
</dbReference>
<reference evidence="2" key="2">
    <citation type="submission" date="2020-08" db="EMBL/GenBank/DDBJ databases">
        <title>Plant Genome Project.</title>
        <authorList>
            <person name="Zhang R.-G."/>
        </authorList>
    </citation>
    <scope>NUCLEOTIDE SEQUENCE</scope>
    <source>
        <strain evidence="2">Huo1</strain>
        <tissue evidence="2">Leaf</tissue>
    </source>
</reference>
<dbReference type="Pfam" id="PF22486">
    <property type="entry name" value="MATH_2"/>
    <property type="match status" value="1"/>
</dbReference>
<comment type="caution">
    <text evidence="2">The sequence shown here is derived from an EMBL/GenBank/DDBJ whole genome shotgun (WGS) entry which is preliminary data.</text>
</comment>
<dbReference type="AlphaFoldDB" id="A0A8X8XZP3"/>
<protein>
    <recommendedName>
        <fullName evidence="1">MATH domain-containing protein</fullName>
    </recommendedName>
</protein>
<dbReference type="PANTHER" id="PTHR46162">
    <property type="entry name" value="TRAF-LIKE FAMILY PROTEIN"/>
    <property type="match status" value="1"/>
</dbReference>
<evidence type="ECO:0000259" key="1">
    <source>
        <dbReference type="PROSITE" id="PS50144"/>
    </source>
</evidence>
<gene>
    <name evidence="2" type="ORF">SASPL_113257</name>
</gene>
<name>A0A8X8XZP3_SALSN</name>
<evidence type="ECO:0000313" key="2">
    <source>
        <dbReference type="EMBL" id="KAG6422875.1"/>
    </source>
</evidence>
<organism evidence="2">
    <name type="scientific">Salvia splendens</name>
    <name type="common">Scarlet sage</name>
    <dbReference type="NCBI Taxonomy" id="180675"/>
    <lineage>
        <taxon>Eukaryota</taxon>
        <taxon>Viridiplantae</taxon>
        <taxon>Streptophyta</taxon>
        <taxon>Embryophyta</taxon>
        <taxon>Tracheophyta</taxon>
        <taxon>Spermatophyta</taxon>
        <taxon>Magnoliopsida</taxon>
        <taxon>eudicotyledons</taxon>
        <taxon>Gunneridae</taxon>
        <taxon>Pentapetalae</taxon>
        <taxon>asterids</taxon>
        <taxon>lamiids</taxon>
        <taxon>Lamiales</taxon>
        <taxon>Lamiaceae</taxon>
        <taxon>Nepetoideae</taxon>
        <taxon>Mentheae</taxon>
        <taxon>Salviinae</taxon>
        <taxon>Salvia</taxon>
        <taxon>Salvia subgen. Calosphace</taxon>
        <taxon>core Calosphace</taxon>
    </lineage>
</organism>
<feature type="domain" description="MATH" evidence="1">
    <location>
        <begin position="41"/>
        <end position="151"/>
    </location>
</feature>